<evidence type="ECO:0000256" key="7">
    <source>
        <dbReference type="SAM" id="SignalP"/>
    </source>
</evidence>
<dbReference type="PANTHER" id="PTHR15549">
    <property type="entry name" value="PAIRED IMMUNOGLOBULIN-LIKE TYPE 2 RECEPTOR"/>
    <property type="match status" value="1"/>
</dbReference>
<reference evidence="9" key="1">
    <citation type="submission" date="2016-07" db="EMBL/GenBank/DDBJ databases">
        <title>Multiple horizontal gene transfer events from other fungi enriched the ability of initially mycotrophic Trichoderma (Ascomycota) to feed on dead plant biomass.</title>
        <authorList>
            <consortium name="DOE Joint Genome Institute"/>
            <person name="Atanasova L."/>
            <person name="Chenthamara K."/>
            <person name="Zhang J."/>
            <person name="Grujic M."/>
            <person name="Henrissat B."/>
            <person name="Kuo A."/>
            <person name="Aerts A."/>
            <person name="Salamov A."/>
            <person name="Lipzen A."/>
            <person name="Labutti K."/>
            <person name="Barry K."/>
            <person name="Miao Y."/>
            <person name="Rahimi M.J."/>
            <person name="Shen Q."/>
            <person name="Grigoriev I.V."/>
            <person name="Kubicek C.P."/>
            <person name="Druzhinina I.S."/>
        </authorList>
    </citation>
    <scope>NUCLEOTIDE SEQUENCE [LARGE SCALE GENOMIC DNA]</scope>
    <source>
        <strain evidence="9">TUCIM 6016</strain>
    </source>
</reference>
<evidence type="ECO:0000256" key="3">
    <source>
        <dbReference type="ARBA" id="ARBA00022989"/>
    </source>
</evidence>
<dbReference type="RefSeq" id="XP_024745873.1">
    <property type="nucleotide sequence ID" value="XM_024891674.1"/>
</dbReference>
<dbReference type="PANTHER" id="PTHR15549:SF33">
    <property type="entry name" value="MEMBRANE PROTEIN WSC4, PUTATIVE (AFU_ORTHOLOGUE AFUA_5G09020)-RELATED"/>
    <property type="match status" value="1"/>
</dbReference>
<evidence type="ECO:0000313" key="9">
    <source>
        <dbReference type="Proteomes" id="UP000241546"/>
    </source>
</evidence>
<keyword evidence="4 6" id="KW-0472">Membrane</keyword>
<keyword evidence="2 6" id="KW-0812">Transmembrane</keyword>
<keyword evidence="9" id="KW-1185">Reference proteome</keyword>
<evidence type="ECO:0000256" key="1">
    <source>
        <dbReference type="ARBA" id="ARBA00004167"/>
    </source>
</evidence>
<sequence>MVLWFRIVAFAGALLGQNVLGGPELRAGMGIPSRAFVSIWTSTITYVRYDGILTTATRIHRISDVDIATMTEASTATSTTTETHTESSSSMTWASSSSSLAAFFTLPVIRVTITPTISPLPTLSTSSTSSTLSTLSTSSTSTAPDAKQTEYHAPSSAPQSTHISAAQIAGIAIGSGALFCLVAALFFFFGRRGRGGGRFAHDGDHRLSMRDVGAGLGVVKTRFGTVWGKGKPDAKQPQQQHIEGPAELPAEPAVELPADIPDTVESLGVIKPGNGSTERRVDGLSICGFQPPVVKELDGASVVSHKPMSPSPDQREQQQQQQRNPQRQSQGVEISPVPDTLGENGGPTLPRYEELDSEARSRLFSWAAPESAYRPDKSWYED</sequence>
<dbReference type="GO" id="GO:0016020">
    <property type="term" value="C:membrane"/>
    <property type="evidence" value="ECO:0007669"/>
    <property type="project" value="UniProtKB-SubCell"/>
</dbReference>
<dbReference type="GO" id="GO:0071944">
    <property type="term" value="C:cell periphery"/>
    <property type="evidence" value="ECO:0007669"/>
    <property type="project" value="UniProtKB-ARBA"/>
</dbReference>
<dbReference type="GeneID" id="36599792"/>
<evidence type="ECO:0000256" key="4">
    <source>
        <dbReference type="ARBA" id="ARBA00023136"/>
    </source>
</evidence>
<dbReference type="AlphaFoldDB" id="A0A2T4AZR4"/>
<evidence type="ECO:0000256" key="5">
    <source>
        <dbReference type="SAM" id="MobiDB-lite"/>
    </source>
</evidence>
<keyword evidence="7" id="KW-0732">Signal</keyword>
<evidence type="ECO:0000256" key="6">
    <source>
        <dbReference type="SAM" id="Phobius"/>
    </source>
</evidence>
<dbReference type="Proteomes" id="UP000241546">
    <property type="component" value="Unassembled WGS sequence"/>
</dbReference>
<organism evidence="8 9">
    <name type="scientific">Trichoderma citrinoviride</name>
    <dbReference type="NCBI Taxonomy" id="58853"/>
    <lineage>
        <taxon>Eukaryota</taxon>
        <taxon>Fungi</taxon>
        <taxon>Dikarya</taxon>
        <taxon>Ascomycota</taxon>
        <taxon>Pezizomycotina</taxon>
        <taxon>Sordariomycetes</taxon>
        <taxon>Hypocreomycetidae</taxon>
        <taxon>Hypocreales</taxon>
        <taxon>Hypocreaceae</taxon>
        <taxon>Trichoderma</taxon>
    </lineage>
</organism>
<accession>A0A2T4AZR4</accession>
<keyword evidence="3 6" id="KW-1133">Transmembrane helix</keyword>
<feature type="region of interest" description="Disordered" evidence="5">
    <location>
        <begin position="121"/>
        <end position="158"/>
    </location>
</feature>
<comment type="subcellular location">
    <subcellularLocation>
        <location evidence="1">Membrane</location>
        <topology evidence="1">Single-pass membrane protein</topology>
    </subcellularLocation>
</comment>
<protein>
    <recommendedName>
        <fullName evidence="10">Mid2 domain-containing protein</fullName>
    </recommendedName>
</protein>
<dbReference type="EMBL" id="KZ680222">
    <property type="protein sequence ID" value="PTB62553.1"/>
    <property type="molecule type" value="Genomic_DNA"/>
</dbReference>
<dbReference type="InterPro" id="IPR051694">
    <property type="entry name" value="Immunoregulatory_rcpt-like"/>
</dbReference>
<name>A0A2T4AZR4_9HYPO</name>
<feature type="transmembrane region" description="Helical" evidence="6">
    <location>
        <begin position="168"/>
        <end position="189"/>
    </location>
</feature>
<evidence type="ECO:0000313" key="8">
    <source>
        <dbReference type="EMBL" id="PTB62553.1"/>
    </source>
</evidence>
<feature type="chain" id="PRO_5015760065" description="Mid2 domain-containing protein" evidence="7">
    <location>
        <begin position="17"/>
        <end position="382"/>
    </location>
</feature>
<feature type="signal peptide" evidence="7">
    <location>
        <begin position="1"/>
        <end position="16"/>
    </location>
</feature>
<evidence type="ECO:0008006" key="10">
    <source>
        <dbReference type="Google" id="ProtNLM"/>
    </source>
</evidence>
<feature type="region of interest" description="Disordered" evidence="5">
    <location>
        <begin position="299"/>
        <end position="358"/>
    </location>
</feature>
<evidence type="ECO:0000256" key="2">
    <source>
        <dbReference type="ARBA" id="ARBA00022692"/>
    </source>
</evidence>
<feature type="compositionally biased region" description="Low complexity" evidence="5">
    <location>
        <begin position="121"/>
        <end position="142"/>
    </location>
</feature>
<proteinExistence type="predicted"/>
<dbReference type="OrthoDB" id="4900327at2759"/>
<gene>
    <name evidence="8" type="ORF">BBK36DRAFT_1128866</name>
</gene>
<feature type="compositionally biased region" description="Low complexity" evidence="5">
    <location>
        <begin position="317"/>
        <end position="330"/>
    </location>
</feature>